<dbReference type="SUPFAM" id="SSF53300">
    <property type="entry name" value="vWA-like"/>
    <property type="match status" value="1"/>
</dbReference>
<dbReference type="PROSITE" id="PS50234">
    <property type="entry name" value="VWFA"/>
    <property type="match status" value="1"/>
</dbReference>
<evidence type="ECO:0000313" key="3">
    <source>
        <dbReference type="Proteomes" id="UP000241473"/>
    </source>
</evidence>
<dbReference type="AlphaFoldDB" id="A0A2R6AG81"/>
<gene>
    <name evidence="2" type="ORF">B9Q00_11005</name>
</gene>
<reference evidence="2 3" key="1">
    <citation type="submission" date="2017-04" db="EMBL/GenBank/DDBJ databases">
        <title>Novel microbial lineages endemic to geothermal iron-oxide mats fill important gaps in the evolutionary history of Archaea.</title>
        <authorList>
            <person name="Jay Z.J."/>
            <person name="Beam J.P."/>
            <person name="Dlakic M."/>
            <person name="Rusch D.B."/>
            <person name="Kozubal M.A."/>
            <person name="Inskeep W.P."/>
        </authorList>
    </citation>
    <scope>NUCLEOTIDE SEQUENCE [LARGE SCALE GENOMIC DNA]</scope>
    <source>
        <strain evidence="2">OSP_C</strain>
    </source>
</reference>
<accession>A0A2R6AG81</accession>
<dbReference type="InterPro" id="IPR036465">
    <property type="entry name" value="vWFA_dom_sf"/>
</dbReference>
<dbReference type="SMART" id="SM00327">
    <property type="entry name" value="VWA"/>
    <property type="match status" value="1"/>
</dbReference>
<feature type="domain" description="VWFA" evidence="1">
    <location>
        <begin position="10"/>
        <end position="189"/>
    </location>
</feature>
<sequence length="197" mass="21538">MVRVSSNFEDVVIALDSSISMRAKDYEPSRFDAAKAALKRFIEVRLSTCPMDKIGVVAFYGYALPISELSSDMKKLVFITQELKVLGEATNLGDAIIEATRLFGEGHKGLKKKLIVLTDGTFNTGPDPVACALYAFSKGVEIHFLTMGKIEESDKAVIEECTTKTGGGSVHAEDLNELMAHATTFADRLNTLKYNSF</sequence>
<dbReference type="InterPro" id="IPR002035">
    <property type="entry name" value="VWF_A"/>
</dbReference>
<dbReference type="Pfam" id="PF13519">
    <property type="entry name" value="VWA_2"/>
    <property type="match status" value="1"/>
</dbReference>
<dbReference type="Gene3D" id="3.40.50.410">
    <property type="entry name" value="von Willebrand factor, type A domain"/>
    <property type="match status" value="1"/>
</dbReference>
<organism evidence="2 3">
    <name type="scientific">Candidatus Marsarchaeota G1 archaeon OSP_C</name>
    <dbReference type="NCBI Taxonomy" id="1978154"/>
    <lineage>
        <taxon>Archaea</taxon>
        <taxon>Candidatus Marsarchaeota</taxon>
        <taxon>Candidatus Marsarchaeota group 1</taxon>
    </lineage>
</organism>
<evidence type="ECO:0000313" key="2">
    <source>
        <dbReference type="EMBL" id="PSN85404.1"/>
    </source>
</evidence>
<dbReference type="Proteomes" id="UP000241473">
    <property type="component" value="Unassembled WGS sequence"/>
</dbReference>
<comment type="caution">
    <text evidence="2">The sequence shown here is derived from an EMBL/GenBank/DDBJ whole genome shotgun (WGS) entry which is preliminary data.</text>
</comment>
<protein>
    <recommendedName>
        <fullName evidence="1">VWFA domain-containing protein</fullName>
    </recommendedName>
</protein>
<evidence type="ECO:0000259" key="1">
    <source>
        <dbReference type="PROSITE" id="PS50234"/>
    </source>
</evidence>
<proteinExistence type="predicted"/>
<dbReference type="EMBL" id="NEXB01000142">
    <property type="protein sequence ID" value="PSN85404.1"/>
    <property type="molecule type" value="Genomic_DNA"/>
</dbReference>
<name>A0A2R6AG81_9ARCH</name>